<evidence type="ECO:0000313" key="4">
    <source>
        <dbReference type="Proteomes" id="UP000288805"/>
    </source>
</evidence>
<dbReference type="PROSITE" id="PS50994">
    <property type="entry name" value="INTEGRASE"/>
    <property type="match status" value="1"/>
</dbReference>
<reference evidence="3 4" key="1">
    <citation type="journal article" date="2018" name="PLoS Genet.">
        <title>Population sequencing reveals clonal diversity and ancestral inbreeding in the grapevine cultivar Chardonnay.</title>
        <authorList>
            <person name="Roach M.J."/>
            <person name="Johnson D.L."/>
            <person name="Bohlmann J."/>
            <person name="van Vuuren H.J."/>
            <person name="Jones S.J."/>
            <person name="Pretorius I.S."/>
            <person name="Schmidt S.A."/>
            <person name="Borneman A.R."/>
        </authorList>
    </citation>
    <scope>NUCLEOTIDE SEQUENCE [LARGE SCALE GENOMIC DNA]</scope>
    <source>
        <strain evidence="4">cv. Chardonnay</strain>
        <tissue evidence="3">Leaf</tissue>
    </source>
</reference>
<dbReference type="PANTHER" id="PTHR47266">
    <property type="entry name" value="ENDONUCLEASE-RELATED"/>
    <property type="match status" value="1"/>
</dbReference>
<keyword evidence="1" id="KW-0472">Membrane</keyword>
<comment type="caution">
    <text evidence="3">The sequence shown here is derived from an EMBL/GenBank/DDBJ whole genome shotgun (WGS) entry which is preliminary data.</text>
</comment>
<dbReference type="Gene3D" id="3.30.420.10">
    <property type="entry name" value="Ribonuclease H-like superfamily/Ribonuclease H"/>
    <property type="match status" value="1"/>
</dbReference>
<keyword evidence="1" id="KW-0812">Transmembrane</keyword>
<dbReference type="InterPro" id="IPR001584">
    <property type="entry name" value="Integrase_cat-core"/>
</dbReference>
<dbReference type="EMBL" id="QGNW01000653">
    <property type="protein sequence ID" value="RVW66452.1"/>
    <property type="molecule type" value="Genomic_DNA"/>
</dbReference>
<dbReference type="InterPro" id="IPR052160">
    <property type="entry name" value="Gypsy_RT_Integrase-like"/>
</dbReference>
<dbReference type="Proteomes" id="UP000288805">
    <property type="component" value="Unassembled WGS sequence"/>
</dbReference>
<protein>
    <submittedName>
        <fullName evidence="3">Gag-Pol polyprotein</fullName>
    </submittedName>
</protein>
<dbReference type="GO" id="GO:0015074">
    <property type="term" value="P:DNA integration"/>
    <property type="evidence" value="ECO:0007669"/>
    <property type="project" value="InterPro"/>
</dbReference>
<accession>A0A438G2N0</accession>
<dbReference type="SUPFAM" id="SSF53098">
    <property type="entry name" value="Ribonuclease H-like"/>
    <property type="match status" value="1"/>
</dbReference>
<evidence type="ECO:0000259" key="2">
    <source>
        <dbReference type="PROSITE" id="PS50994"/>
    </source>
</evidence>
<name>A0A438G2N0_VITVI</name>
<feature type="transmembrane region" description="Helical" evidence="1">
    <location>
        <begin position="21"/>
        <end position="39"/>
    </location>
</feature>
<sequence length="373" mass="43013">MCRSCDRCQRLGKLMRKNMMPLNPILIVDLFYVWGIDFMRPFPRSFGYSYILVGVDYVSKWVEEIPCKQNDHRPVLKFLKENIFSRFEVPKAIISDGGTHFCNKPFEILFAKYGVKHKVATPYHPQTSGQIELANQEIKNILIKVVNTSRRDWSVRLHDSLWAYRTTYKTILGMSPYRLVYGKACHLPIEVQYKAWWAIKTLNMDLNKANMKRFLDLNEMEELRNEVYINSNIAKQRLKRKFLAISHPTATKKKKSNPPLAHIRYGTHQRGPYRPVSISRGSAKRSRSLGSILGLSGLDHGHLLRVECLLALLNVGYVTTARPSGFVRIAPEGAQSPTTIRFSIDGRRGILEARHIDEALHIPFQSEDPEQFK</sequence>
<gene>
    <name evidence="3" type="primary">gag-pol_87</name>
    <name evidence="3" type="ORF">CK203_065186</name>
</gene>
<dbReference type="GO" id="GO:0003676">
    <property type="term" value="F:nucleic acid binding"/>
    <property type="evidence" value="ECO:0007669"/>
    <property type="project" value="InterPro"/>
</dbReference>
<evidence type="ECO:0000256" key="1">
    <source>
        <dbReference type="SAM" id="Phobius"/>
    </source>
</evidence>
<organism evidence="3 4">
    <name type="scientific">Vitis vinifera</name>
    <name type="common">Grape</name>
    <dbReference type="NCBI Taxonomy" id="29760"/>
    <lineage>
        <taxon>Eukaryota</taxon>
        <taxon>Viridiplantae</taxon>
        <taxon>Streptophyta</taxon>
        <taxon>Embryophyta</taxon>
        <taxon>Tracheophyta</taxon>
        <taxon>Spermatophyta</taxon>
        <taxon>Magnoliopsida</taxon>
        <taxon>eudicotyledons</taxon>
        <taxon>Gunneridae</taxon>
        <taxon>Pentapetalae</taxon>
        <taxon>rosids</taxon>
        <taxon>Vitales</taxon>
        <taxon>Vitaceae</taxon>
        <taxon>Viteae</taxon>
        <taxon>Vitis</taxon>
    </lineage>
</organism>
<evidence type="ECO:0000313" key="3">
    <source>
        <dbReference type="EMBL" id="RVW66452.1"/>
    </source>
</evidence>
<dbReference type="InterPro" id="IPR012337">
    <property type="entry name" value="RNaseH-like_sf"/>
</dbReference>
<keyword evidence="1" id="KW-1133">Transmembrane helix</keyword>
<dbReference type="Pfam" id="PF00665">
    <property type="entry name" value="rve"/>
    <property type="match status" value="1"/>
</dbReference>
<proteinExistence type="predicted"/>
<feature type="domain" description="Integrase catalytic" evidence="2">
    <location>
        <begin position="20"/>
        <end position="184"/>
    </location>
</feature>
<dbReference type="InterPro" id="IPR036397">
    <property type="entry name" value="RNaseH_sf"/>
</dbReference>
<dbReference type="AlphaFoldDB" id="A0A438G2N0"/>